<dbReference type="EMBL" id="KV425921">
    <property type="protein sequence ID" value="KZV98269.1"/>
    <property type="molecule type" value="Genomic_DNA"/>
</dbReference>
<dbReference type="AlphaFoldDB" id="A0A166B6C8"/>
<evidence type="ECO:0000313" key="2">
    <source>
        <dbReference type="EMBL" id="KZV98269.1"/>
    </source>
</evidence>
<accession>A0A166B6C8</accession>
<reference evidence="2 3" key="1">
    <citation type="journal article" date="2016" name="Mol. Biol. Evol.">
        <title>Comparative Genomics of Early-Diverging Mushroom-Forming Fungi Provides Insights into the Origins of Lignocellulose Decay Capabilities.</title>
        <authorList>
            <person name="Nagy L.G."/>
            <person name="Riley R."/>
            <person name="Tritt A."/>
            <person name="Adam C."/>
            <person name="Daum C."/>
            <person name="Floudas D."/>
            <person name="Sun H."/>
            <person name="Yadav J.S."/>
            <person name="Pangilinan J."/>
            <person name="Larsson K.H."/>
            <person name="Matsuura K."/>
            <person name="Barry K."/>
            <person name="Labutti K."/>
            <person name="Kuo R."/>
            <person name="Ohm R.A."/>
            <person name="Bhattacharya S.S."/>
            <person name="Shirouzu T."/>
            <person name="Yoshinaga Y."/>
            <person name="Martin F.M."/>
            <person name="Grigoriev I.V."/>
            <person name="Hibbett D.S."/>
        </authorList>
    </citation>
    <scope>NUCLEOTIDE SEQUENCE [LARGE SCALE GENOMIC DNA]</scope>
    <source>
        <strain evidence="2 3">HHB12029</strain>
    </source>
</reference>
<dbReference type="SUPFAM" id="SSF81383">
    <property type="entry name" value="F-box domain"/>
    <property type="match status" value="1"/>
</dbReference>
<keyword evidence="3" id="KW-1185">Reference proteome</keyword>
<proteinExistence type="predicted"/>
<dbReference type="InParanoid" id="A0A166B6C8"/>
<organism evidence="2 3">
    <name type="scientific">Exidia glandulosa HHB12029</name>
    <dbReference type="NCBI Taxonomy" id="1314781"/>
    <lineage>
        <taxon>Eukaryota</taxon>
        <taxon>Fungi</taxon>
        <taxon>Dikarya</taxon>
        <taxon>Basidiomycota</taxon>
        <taxon>Agaricomycotina</taxon>
        <taxon>Agaricomycetes</taxon>
        <taxon>Auriculariales</taxon>
        <taxon>Exidiaceae</taxon>
        <taxon>Exidia</taxon>
    </lineage>
</organism>
<gene>
    <name evidence="2" type="ORF">EXIGLDRAFT_832353</name>
</gene>
<evidence type="ECO:0000259" key="1">
    <source>
        <dbReference type="PROSITE" id="PS50181"/>
    </source>
</evidence>
<dbReference type="InterPro" id="IPR036047">
    <property type="entry name" value="F-box-like_dom_sf"/>
</dbReference>
<dbReference type="InterPro" id="IPR001810">
    <property type="entry name" value="F-box_dom"/>
</dbReference>
<feature type="domain" description="F-box" evidence="1">
    <location>
        <begin position="59"/>
        <end position="106"/>
    </location>
</feature>
<protein>
    <recommendedName>
        <fullName evidence="1">F-box domain-containing protein</fullName>
    </recommendedName>
</protein>
<sequence length="497" mass="55508">MKKRTEYTRTMACVACIMMGKGNEPERGFRRGYGCVVLRFPLYMACCTKNCPPPAFVVIMTLNALPTELLVLTAAALSLPNLIRVTHVSRRLRQALRAAPMLWVDLRFHTSRFSCEAMSALLTLSRDLPVRVLVSSQGTACAVKPHMSRVKELLLCYPEESCGLTATPAPLLEFLYVQTESPVHELLELDVPLFGGDAPMLHTAHFRNILLLPPALPPKRVQRLLHDSDLQSLHGGLFFLRSLTVDCDDVWVPSDGGAQMTFTVPYLLELLPLLNTFVLRNGPPALSSSLIRSLPPLRGLMLDDDDGEAHIRAITKDGIILAFTRCDFLDLLDTAMNTLDAVKDLVIGNDALEHIPRGSQSNARLRNADFFLRLLARAPEVSAVILVLAPAPPPHFSRNPNYVNPRRCPSTILNTLNLPLREELELCVTSPPGQYSQRPYYQELIRFVRDLDLDAQVDPYALLSMWGVGLRGYTGFFAPRVAFWSEPYVTEVQMCLY</sequence>
<dbReference type="PROSITE" id="PS50181">
    <property type="entry name" value="FBOX"/>
    <property type="match status" value="1"/>
</dbReference>
<evidence type="ECO:0000313" key="3">
    <source>
        <dbReference type="Proteomes" id="UP000077266"/>
    </source>
</evidence>
<name>A0A166B6C8_EXIGL</name>
<dbReference type="Proteomes" id="UP000077266">
    <property type="component" value="Unassembled WGS sequence"/>
</dbReference>